<accession>A0A6A6VJQ3</accession>
<organism evidence="1 2">
    <name type="scientific">Sporormia fimetaria CBS 119925</name>
    <dbReference type="NCBI Taxonomy" id="1340428"/>
    <lineage>
        <taxon>Eukaryota</taxon>
        <taxon>Fungi</taxon>
        <taxon>Dikarya</taxon>
        <taxon>Ascomycota</taxon>
        <taxon>Pezizomycotina</taxon>
        <taxon>Dothideomycetes</taxon>
        <taxon>Pleosporomycetidae</taxon>
        <taxon>Pleosporales</taxon>
        <taxon>Sporormiaceae</taxon>
        <taxon>Sporormia</taxon>
    </lineage>
</organism>
<protein>
    <submittedName>
        <fullName evidence="1">Uncharacterized protein</fullName>
    </submittedName>
</protein>
<dbReference type="AlphaFoldDB" id="A0A6A6VJQ3"/>
<evidence type="ECO:0000313" key="2">
    <source>
        <dbReference type="Proteomes" id="UP000799440"/>
    </source>
</evidence>
<reference evidence="1" key="1">
    <citation type="journal article" date="2020" name="Stud. Mycol.">
        <title>101 Dothideomycetes genomes: a test case for predicting lifestyles and emergence of pathogens.</title>
        <authorList>
            <person name="Haridas S."/>
            <person name="Albert R."/>
            <person name="Binder M."/>
            <person name="Bloem J."/>
            <person name="Labutti K."/>
            <person name="Salamov A."/>
            <person name="Andreopoulos B."/>
            <person name="Baker S."/>
            <person name="Barry K."/>
            <person name="Bills G."/>
            <person name="Bluhm B."/>
            <person name="Cannon C."/>
            <person name="Castanera R."/>
            <person name="Culley D."/>
            <person name="Daum C."/>
            <person name="Ezra D."/>
            <person name="Gonzalez J."/>
            <person name="Henrissat B."/>
            <person name="Kuo A."/>
            <person name="Liang C."/>
            <person name="Lipzen A."/>
            <person name="Lutzoni F."/>
            <person name="Magnuson J."/>
            <person name="Mondo S."/>
            <person name="Nolan M."/>
            <person name="Ohm R."/>
            <person name="Pangilinan J."/>
            <person name="Park H.-J."/>
            <person name="Ramirez L."/>
            <person name="Alfaro M."/>
            <person name="Sun H."/>
            <person name="Tritt A."/>
            <person name="Yoshinaga Y."/>
            <person name="Zwiers L.-H."/>
            <person name="Turgeon B."/>
            <person name="Goodwin S."/>
            <person name="Spatafora J."/>
            <person name="Crous P."/>
            <person name="Grigoriev I."/>
        </authorList>
    </citation>
    <scope>NUCLEOTIDE SEQUENCE</scope>
    <source>
        <strain evidence="1">CBS 119925</strain>
    </source>
</reference>
<gene>
    <name evidence="1" type="ORF">M011DRAFT_465683</name>
</gene>
<evidence type="ECO:0000313" key="1">
    <source>
        <dbReference type="EMBL" id="KAF2750036.1"/>
    </source>
</evidence>
<sequence>MAMEYYFYEDVDECPYSDCNNPDHLFGIDPRERQSEQFRARWRHDKQPCCEFCDAFRRFGLLDLIDFAESPIAIYHEHWAIFEWIFYIHDFYKQSKNDDPRHMFIFRCMNELSHLIQNCWYIYKDIYPNLRLFARELTEMATELRTSRPRELYHTMAKAPMMLGWNRRLGGL</sequence>
<proteinExistence type="predicted"/>
<dbReference type="Proteomes" id="UP000799440">
    <property type="component" value="Unassembled WGS sequence"/>
</dbReference>
<keyword evidence="2" id="KW-1185">Reference proteome</keyword>
<name>A0A6A6VJQ3_9PLEO</name>
<dbReference type="EMBL" id="MU006565">
    <property type="protein sequence ID" value="KAF2750036.1"/>
    <property type="molecule type" value="Genomic_DNA"/>
</dbReference>